<gene>
    <name evidence="1" type="ORF">L2764_17170</name>
</gene>
<protein>
    <submittedName>
        <fullName evidence="1">DUF2390 domain-containing protein</fullName>
    </submittedName>
</protein>
<organism evidence="1 2">
    <name type="scientific">Shewanella surugensis</name>
    <dbReference type="NCBI Taxonomy" id="212020"/>
    <lineage>
        <taxon>Bacteria</taxon>
        <taxon>Pseudomonadati</taxon>
        <taxon>Pseudomonadota</taxon>
        <taxon>Gammaproteobacteria</taxon>
        <taxon>Alteromonadales</taxon>
        <taxon>Shewanellaceae</taxon>
        <taxon>Shewanella</taxon>
    </lineage>
</organism>
<dbReference type="Proteomes" id="UP001203423">
    <property type="component" value="Unassembled WGS sequence"/>
</dbReference>
<dbReference type="EMBL" id="JAKIKS010000075">
    <property type="protein sequence ID" value="MCL1126160.1"/>
    <property type="molecule type" value="Genomic_DNA"/>
</dbReference>
<accession>A0ABT0LFN4</accession>
<comment type="caution">
    <text evidence="1">The sequence shown here is derived from an EMBL/GenBank/DDBJ whole genome shotgun (WGS) entry which is preliminary data.</text>
</comment>
<proteinExistence type="predicted"/>
<name>A0ABT0LFN4_9GAMM</name>
<reference evidence="1 2" key="1">
    <citation type="submission" date="2022-01" db="EMBL/GenBank/DDBJ databases">
        <title>Whole genome-based taxonomy of the Shewanellaceae.</title>
        <authorList>
            <person name="Martin-Rodriguez A.J."/>
        </authorList>
    </citation>
    <scope>NUCLEOTIDE SEQUENCE [LARGE SCALE GENOMIC DNA]</scope>
    <source>
        <strain evidence="1 2">DSM 17177</strain>
    </source>
</reference>
<sequence>MTKTNPLTTTWWRSLWSECDKFYAHDPKLYIQLQDRHQINVNLLLLSQWLDAHHFQLPPELWSQLHAAIQAHDEQVLIPYRQHRRACKKTVSQTVYQQMLTKELLLERKTQQYILQQMKPFPLKLAPAVLKKTRLKQAVKQKQTAVHVTKHQVLNLNDYLSLFDLQATDYPTLMRLT</sequence>
<dbReference type="InterPro" id="IPR012659">
    <property type="entry name" value="CHP02444"/>
</dbReference>
<dbReference type="RefSeq" id="WP_248941550.1">
    <property type="nucleotide sequence ID" value="NZ_JAKIKS010000075.1"/>
</dbReference>
<evidence type="ECO:0000313" key="1">
    <source>
        <dbReference type="EMBL" id="MCL1126160.1"/>
    </source>
</evidence>
<keyword evidence="2" id="KW-1185">Reference proteome</keyword>
<evidence type="ECO:0000313" key="2">
    <source>
        <dbReference type="Proteomes" id="UP001203423"/>
    </source>
</evidence>
<dbReference type="Pfam" id="PF09523">
    <property type="entry name" value="DUF2390"/>
    <property type="match status" value="1"/>
</dbReference>